<keyword evidence="2" id="KW-0479">Metal-binding</keyword>
<gene>
    <name evidence="6" type="ORF">C5167_032405</name>
</gene>
<sequence length="161" mass="18259">MENSSYVCTVRRPAACFVEQDNGLASIADSSAEVGFSGNPISPPKTNSFLRKRASFRSLSSFNSTSVRLYEATSPRFEEPHFLESCFFCKKHIGNNRDIFMYRGDTPFCSEECRQEQIEIDEAKEKNWNLSSMNAIRKDQQKSTPNKSRNYEVRTSTVAAA</sequence>
<feature type="domain" description="FLZ-type" evidence="5">
    <location>
        <begin position="81"/>
        <end position="125"/>
    </location>
</feature>
<dbReference type="Gramene" id="RZC69279">
    <property type="protein sequence ID" value="RZC69279"/>
    <property type="gene ID" value="C5167_032405"/>
</dbReference>
<evidence type="ECO:0000256" key="4">
    <source>
        <dbReference type="SAM" id="MobiDB-lite"/>
    </source>
</evidence>
<dbReference type="OMA" id="ICYKSPR"/>
<organism evidence="6 7">
    <name type="scientific">Papaver somniferum</name>
    <name type="common">Opium poppy</name>
    <dbReference type="NCBI Taxonomy" id="3469"/>
    <lineage>
        <taxon>Eukaryota</taxon>
        <taxon>Viridiplantae</taxon>
        <taxon>Streptophyta</taxon>
        <taxon>Embryophyta</taxon>
        <taxon>Tracheophyta</taxon>
        <taxon>Spermatophyta</taxon>
        <taxon>Magnoliopsida</taxon>
        <taxon>Ranunculales</taxon>
        <taxon>Papaveraceae</taxon>
        <taxon>Papaveroideae</taxon>
        <taxon>Papaver</taxon>
    </lineage>
</organism>
<reference evidence="6 7" key="1">
    <citation type="journal article" date="2018" name="Science">
        <title>The opium poppy genome and morphinan production.</title>
        <authorList>
            <person name="Guo L."/>
            <person name="Winzer T."/>
            <person name="Yang X."/>
            <person name="Li Y."/>
            <person name="Ning Z."/>
            <person name="He Z."/>
            <person name="Teodor R."/>
            <person name="Lu Y."/>
            <person name="Bowser T.A."/>
            <person name="Graham I.A."/>
            <person name="Ye K."/>
        </authorList>
    </citation>
    <scope>NUCLEOTIDE SEQUENCE [LARGE SCALE GENOMIC DNA]</scope>
    <source>
        <strain evidence="7">cv. HN1</strain>
        <tissue evidence="6">Leaves</tissue>
    </source>
</reference>
<dbReference type="GO" id="GO:0046872">
    <property type="term" value="F:metal ion binding"/>
    <property type="evidence" value="ECO:0007669"/>
    <property type="project" value="UniProtKB-KW"/>
</dbReference>
<evidence type="ECO:0000256" key="1">
    <source>
        <dbReference type="ARBA" id="ARBA00009374"/>
    </source>
</evidence>
<evidence type="ECO:0000313" key="6">
    <source>
        <dbReference type="EMBL" id="RZC69279.1"/>
    </source>
</evidence>
<dbReference type="Pfam" id="PF04570">
    <property type="entry name" value="zf-FLZ"/>
    <property type="match status" value="1"/>
</dbReference>
<name>A0A4Y7KBF3_PAPSO</name>
<dbReference type="PANTHER" id="PTHR46057">
    <property type="entry name" value="FCS-LIKE ZINC FINGER 1-RELATED"/>
    <property type="match status" value="1"/>
</dbReference>
<evidence type="ECO:0000259" key="5">
    <source>
        <dbReference type="PROSITE" id="PS51795"/>
    </source>
</evidence>
<comment type="similarity">
    <text evidence="1">Belongs to the FLZ family.</text>
</comment>
<dbReference type="PANTHER" id="PTHR46057:SF9">
    <property type="entry name" value="FCS-LIKE ZINC FINGER 1"/>
    <property type="match status" value="1"/>
</dbReference>
<feature type="region of interest" description="Disordered" evidence="4">
    <location>
        <begin position="131"/>
        <end position="161"/>
    </location>
</feature>
<evidence type="ECO:0000256" key="2">
    <source>
        <dbReference type="ARBA" id="ARBA00022723"/>
    </source>
</evidence>
<dbReference type="AlphaFoldDB" id="A0A4Y7KBF3"/>
<dbReference type="Proteomes" id="UP000316621">
    <property type="component" value="Chromosome 7"/>
</dbReference>
<evidence type="ECO:0000313" key="7">
    <source>
        <dbReference type="Proteomes" id="UP000316621"/>
    </source>
</evidence>
<proteinExistence type="inferred from homology"/>
<feature type="zinc finger region" description="FLZ-type" evidence="3">
    <location>
        <begin position="81"/>
        <end position="125"/>
    </location>
</feature>
<dbReference type="EMBL" id="CM010721">
    <property type="protein sequence ID" value="RZC69279.1"/>
    <property type="molecule type" value="Genomic_DNA"/>
</dbReference>
<accession>A0A4Y7KBF3</accession>
<dbReference type="PROSITE" id="PS51795">
    <property type="entry name" value="ZF_FLZ"/>
    <property type="match status" value="1"/>
</dbReference>
<dbReference type="OrthoDB" id="1916924at2759"/>
<evidence type="ECO:0000256" key="3">
    <source>
        <dbReference type="PROSITE-ProRule" id="PRU01131"/>
    </source>
</evidence>
<keyword evidence="7" id="KW-1185">Reference proteome</keyword>
<dbReference type="InterPro" id="IPR044533">
    <property type="entry name" value="FLZ1/2/3"/>
</dbReference>
<dbReference type="InterPro" id="IPR007650">
    <property type="entry name" value="Zf-FLZ_dom"/>
</dbReference>
<feature type="compositionally biased region" description="Polar residues" evidence="4">
    <location>
        <begin position="142"/>
        <end position="161"/>
    </location>
</feature>
<protein>
    <recommendedName>
        <fullName evidence="5">FLZ-type domain-containing protein</fullName>
    </recommendedName>
</protein>